<dbReference type="InterPro" id="IPR027443">
    <property type="entry name" value="IPNS-like_sf"/>
</dbReference>
<dbReference type="Proteomes" id="UP000799772">
    <property type="component" value="Unassembled WGS sequence"/>
</dbReference>
<dbReference type="GO" id="GO:0016491">
    <property type="term" value="F:oxidoreductase activity"/>
    <property type="evidence" value="ECO:0007669"/>
    <property type="project" value="UniProtKB-KW"/>
</dbReference>
<comment type="similarity">
    <text evidence="1 2">Belongs to the iron/ascorbate-dependent oxidoreductase family.</text>
</comment>
<dbReference type="OrthoDB" id="288590at2759"/>
<organism evidence="4 5">
    <name type="scientific">Rhizodiscina lignyota</name>
    <dbReference type="NCBI Taxonomy" id="1504668"/>
    <lineage>
        <taxon>Eukaryota</taxon>
        <taxon>Fungi</taxon>
        <taxon>Dikarya</taxon>
        <taxon>Ascomycota</taxon>
        <taxon>Pezizomycotina</taxon>
        <taxon>Dothideomycetes</taxon>
        <taxon>Pleosporomycetidae</taxon>
        <taxon>Aulographales</taxon>
        <taxon>Rhizodiscinaceae</taxon>
        <taxon>Rhizodiscina</taxon>
    </lineage>
</organism>
<dbReference type="PROSITE" id="PS51471">
    <property type="entry name" value="FE2OG_OXY"/>
    <property type="match status" value="1"/>
</dbReference>
<evidence type="ECO:0000256" key="2">
    <source>
        <dbReference type="RuleBase" id="RU003682"/>
    </source>
</evidence>
<keyword evidence="2" id="KW-0408">Iron</keyword>
<dbReference type="InterPro" id="IPR005123">
    <property type="entry name" value="Oxoglu/Fe-dep_dioxygenase_dom"/>
</dbReference>
<dbReference type="EMBL" id="ML978132">
    <property type="protein sequence ID" value="KAF2095122.1"/>
    <property type="molecule type" value="Genomic_DNA"/>
</dbReference>
<evidence type="ECO:0000259" key="3">
    <source>
        <dbReference type="PROSITE" id="PS51471"/>
    </source>
</evidence>
<dbReference type="Gene3D" id="2.60.120.330">
    <property type="entry name" value="B-lactam Antibiotic, Isopenicillin N Synthase, Chain"/>
    <property type="match status" value="1"/>
</dbReference>
<dbReference type="InterPro" id="IPR044861">
    <property type="entry name" value="IPNS-like_FE2OG_OXY"/>
</dbReference>
<name>A0A9P4I8I4_9PEZI</name>
<dbReference type="InterPro" id="IPR026992">
    <property type="entry name" value="DIOX_N"/>
</dbReference>
<dbReference type="PANTHER" id="PTHR47990">
    <property type="entry name" value="2-OXOGLUTARATE (2OG) AND FE(II)-DEPENDENT OXYGENASE SUPERFAMILY PROTEIN-RELATED"/>
    <property type="match status" value="1"/>
</dbReference>
<sequence>MATEVPTVKIPIVDISGYLTGDQAAKKACAAEVRDAYENQGFLQIVGHSVSPDIQARFLAAVTAFFKLPLEAKKRIAQDNSPCYRGYERIAGQKLDELDDNATEDQKEGFSIRPERPLGRFLAGPNQWPDPSLPGMSTFRETYMEYFDAVHSLSKNVFRLIALSLDLDEKHFDEFAADPDGICLCRSHHYPPTPKDATGRTRGVGAHTDFGALTLLLQDTVGGLEVLHKPTGTWHAVPPIEGAYVCNIGDLMQRWTNDRYRSTMHRVISPLSNTDRYSCAFFNDGKLDQIVEALPGCVPEGEKAKYGPLKVEDHCIKRYQQSYGAGGTVIEAPVKTKMESMITTQQVVA</sequence>
<dbReference type="GO" id="GO:0044283">
    <property type="term" value="P:small molecule biosynthetic process"/>
    <property type="evidence" value="ECO:0007669"/>
    <property type="project" value="UniProtKB-ARBA"/>
</dbReference>
<keyword evidence="2" id="KW-0560">Oxidoreductase</keyword>
<reference evidence="4" key="1">
    <citation type="journal article" date="2020" name="Stud. Mycol.">
        <title>101 Dothideomycetes genomes: a test case for predicting lifestyles and emergence of pathogens.</title>
        <authorList>
            <person name="Haridas S."/>
            <person name="Albert R."/>
            <person name="Binder M."/>
            <person name="Bloem J."/>
            <person name="Labutti K."/>
            <person name="Salamov A."/>
            <person name="Andreopoulos B."/>
            <person name="Baker S."/>
            <person name="Barry K."/>
            <person name="Bills G."/>
            <person name="Bluhm B."/>
            <person name="Cannon C."/>
            <person name="Castanera R."/>
            <person name="Culley D."/>
            <person name="Daum C."/>
            <person name="Ezra D."/>
            <person name="Gonzalez J."/>
            <person name="Henrissat B."/>
            <person name="Kuo A."/>
            <person name="Liang C."/>
            <person name="Lipzen A."/>
            <person name="Lutzoni F."/>
            <person name="Magnuson J."/>
            <person name="Mondo S."/>
            <person name="Nolan M."/>
            <person name="Ohm R."/>
            <person name="Pangilinan J."/>
            <person name="Park H.-J."/>
            <person name="Ramirez L."/>
            <person name="Alfaro M."/>
            <person name="Sun H."/>
            <person name="Tritt A."/>
            <person name="Yoshinaga Y."/>
            <person name="Zwiers L.-H."/>
            <person name="Turgeon B."/>
            <person name="Goodwin S."/>
            <person name="Spatafora J."/>
            <person name="Crous P."/>
            <person name="Grigoriev I."/>
        </authorList>
    </citation>
    <scope>NUCLEOTIDE SEQUENCE</scope>
    <source>
        <strain evidence="4">CBS 133067</strain>
    </source>
</reference>
<dbReference type="Pfam" id="PF14226">
    <property type="entry name" value="DIOX_N"/>
    <property type="match status" value="1"/>
</dbReference>
<evidence type="ECO:0000313" key="5">
    <source>
        <dbReference type="Proteomes" id="UP000799772"/>
    </source>
</evidence>
<keyword evidence="5" id="KW-1185">Reference proteome</keyword>
<proteinExistence type="inferred from homology"/>
<protein>
    <submittedName>
        <fullName evidence="4">Gibberellin 20 oxidase</fullName>
    </submittedName>
</protein>
<dbReference type="Pfam" id="PF03171">
    <property type="entry name" value="2OG-FeII_Oxy"/>
    <property type="match status" value="1"/>
</dbReference>
<evidence type="ECO:0000313" key="4">
    <source>
        <dbReference type="EMBL" id="KAF2095122.1"/>
    </source>
</evidence>
<accession>A0A9P4I8I4</accession>
<feature type="domain" description="Fe2OG dioxygenase" evidence="3">
    <location>
        <begin position="181"/>
        <end position="285"/>
    </location>
</feature>
<dbReference type="AlphaFoldDB" id="A0A9P4I8I4"/>
<dbReference type="SUPFAM" id="SSF51197">
    <property type="entry name" value="Clavaminate synthase-like"/>
    <property type="match status" value="1"/>
</dbReference>
<dbReference type="InterPro" id="IPR050231">
    <property type="entry name" value="Iron_ascorbate_oxido_reductase"/>
</dbReference>
<comment type="caution">
    <text evidence="4">The sequence shown here is derived from an EMBL/GenBank/DDBJ whole genome shotgun (WGS) entry which is preliminary data.</text>
</comment>
<evidence type="ECO:0000256" key="1">
    <source>
        <dbReference type="ARBA" id="ARBA00008056"/>
    </source>
</evidence>
<gene>
    <name evidence="4" type="ORF">NA57DRAFT_45235</name>
</gene>
<keyword evidence="2" id="KW-0479">Metal-binding</keyword>
<dbReference type="GO" id="GO:0046872">
    <property type="term" value="F:metal ion binding"/>
    <property type="evidence" value="ECO:0007669"/>
    <property type="project" value="UniProtKB-KW"/>
</dbReference>